<feature type="compositionally biased region" description="Basic and acidic residues" evidence="7">
    <location>
        <begin position="131"/>
        <end position="160"/>
    </location>
</feature>
<evidence type="ECO:0000256" key="6">
    <source>
        <dbReference type="ARBA" id="ARBA00044028"/>
    </source>
</evidence>
<dbReference type="RefSeq" id="XP_054854187.1">
    <property type="nucleotide sequence ID" value="XM_054998212.1"/>
</dbReference>
<keyword evidence="3" id="KW-0472">Membrane</keyword>
<dbReference type="KEGG" id="emc:129342441"/>
<dbReference type="PROSITE" id="PS50096">
    <property type="entry name" value="IQ"/>
    <property type="match status" value="1"/>
</dbReference>
<dbReference type="CTD" id="53340"/>
<proteinExistence type="predicted"/>
<dbReference type="InterPro" id="IPR000048">
    <property type="entry name" value="IQ_motif_EF-hand-BS"/>
</dbReference>
<evidence type="ECO:0000256" key="4">
    <source>
        <dbReference type="ARBA" id="ARBA00025518"/>
    </source>
</evidence>
<dbReference type="Pfam" id="PF02197">
    <property type="entry name" value="RIIa"/>
    <property type="match status" value="1"/>
</dbReference>
<evidence type="ECO:0000313" key="10">
    <source>
        <dbReference type="RefSeq" id="XP_054854186.1"/>
    </source>
</evidence>
<dbReference type="Gene3D" id="1.20.890.10">
    <property type="entry name" value="cAMP-dependent protein kinase regulatory subunit, dimerization-anchoring domain"/>
    <property type="match status" value="1"/>
</dbReference>
<dbReference type="CDD" id="cd12100">
    <property type="entry name" value="DD_CABYR_SP17"/>
    <property type="match status" value="1"/>
</dbReference>
<dbReference type="GeneID" id="129342441"/>
<evidence type="ECO:0000256" key="2">
    <source>
        <dbReference type="ARBA" id="ARBA00014863"/>
    </source>
</evidence>
<dbReference type="Pfam" id="PF00612">
    <property type="entry name" value="IQ"/>
    <property type="match status" value="1"/>
</dbReference>
<evidence type="ECO:0000256" key="5">
    <source>
        <dbReference type="ARBA" id="ARBA00031837"/>
    </source>
</evidence>
<evidence type="ECO:0000313" key="9">
    <source>
        <dbReference type="Proteomes" id="UP001190640"/>
    </source>
</evidence>
<evidence type="ECO:0000256" key="3">
    <source>
        <dbReference type="ARBA" id="ARBA00023136"/>
    </source>
</evidence>
<feature type="compositionally biased region" description="Basic and acidic residues" evidence="7">
    <location>
        <begin position="84"/>
        <end position="115"/>
    </location>
</feature>
<dbReference type="PANTHER" id="PTHR10699:SF16">
    <property type="entry name" value="SPERM SURFACE PROTEIN SP17"/>
    <property type="match status" value="1"/>
</dbReference>
<reference evidence="10 11" key="1">
    <citation type="submission" date="2025-04" db="UniProtKB">
        <authorList>
            <consortium name="RefSeq"/>
        </authorList>
    </citation>
    <scope>IDENTIFICATION</scope>
    <source>
        <tissue evidence="10 11">Blood</tissue>
    </source>
</reference>
<keyword evidence="9" id="KW-1185">Reference proteome</keyword>
<dbReference type="RefSeq" id="XP_054854186.1">
    <property type="nucleotide sequence ID" value="XM_054998211.1"/>
</dbReference>
<protein>
    <recommendedName>
        <fullName evidence="2">Sperm surface protein Sp17</fullName>
    </recommendedName>
    <alternativeName>
        <fullName evidence="5">Sperm autoantigenic protein 17</fullName>
    </alternativeName>
</protein>
<evidence type="ECO:0000256" key="1">
    <source>
        <dbReference type="ARBA" id="ARBA00004170"/>
    </source>
</evidence>
<comment type="subcellular location">
    <subcellularLocation>
        <location evidence="1">Membrane</location>
        <topology evidence="1">Peripheral membrane protein</topology>
    </subcellularLocation>
</comment>
<comment type="subunit">
    <text evidence="6">Homodimer. May interact with ROPN1.</text>
</comment>
<gene>
    <name evidence="10 11" type="primary">SPA17</name>
</gene>
<comment type="function">
    <text evidence="4">Sperm surface zona pellucida binding protein. Helps to bind spermatozoa to the zona pellucida with high affinity. Might function in binding zona pellucida and carbohydrates.</text>
</comment>
<dbReference type="Proteomes" id="UP001190640">
    <property type="component" value="Chromosome 14"/>
</dbReference>
<dbReference type="InterPro" id="IPR012105">
    <property type="entry name" value="Sp17"/>
</dbReference>
<dbReference type="InterPro" id="IPR047579">
    <property type="entry name" value="DD_CABYR_SP17"/>
</dbReference>
<evidence type="ECO:0000259" key="8">
    <source>
        <dbReference type="SMART" id="SM00394"/>
    </source>
</evidence>
<dbReference type="PANTHER" id="PTHR10699">
    <property type="entry name" value="NEUROMODULIN"/>
    <property type="match status" value="1"/>
</dbReference>
<organism evidence="9 10">
    <name type="scientific">Eublepharis macularius</name>
    <name type="common">Leopard gecko</name>
    <name type="synonym">Cyrtodactylus macularius</name>
    <dbReference type="NCBI Taxonomy" id="481883"/>
    <lineage>
        <taxon>Eukaryota</taxon>
        <taxon>Metazoa</taxon>
        <taxon>Chordata</taxon>
        <taxon>Craniata</taxon>
        <taxon>Vertebrata</taxon>
        <taxon>Euteleostomi</taxon>
        <taxon>Lepidosauria</taxon>
        <taxon>Squamata</taxon>
        <taxon>Bifurcata</taxon>
        <taxon>Gekkota</taxon>
        <taxon>Eublepharidae</taxon>
        <taxon>Eublepharinae</taxon>
        <taxon>Eublepharis</taxon>
    </lineage>
</organism>
<dbReference type="SMART" id="SM00015">
    <property type="entry name" value="IQ"/>
    <property type="match status" value="1"/>
</dbReference>
<dbReference type="AlphaFoldDB" id="A0AA97KFD9"/>
<dbReference type="Gene3D" id="1.20.5.190">
    <property type="match status" value="1"/>
</dbReference>
<dbReference type="InterPro" id="IPR003117">
    <property type="entry name" value="cAMP_dep_PK_reg_su_I/II_a/b"/>
</dbReference>
<dbReference type="SMART" id="SM00394">
    <property type="entry name" value="RIIa"/>
    <property type="match status" value="1"/>
</dbReference>
<sequence>MAVPFSNTTQRIPRGFANLLEGLAREVLRNQPEDIPSFAAKYFETLLIEREKTGYDPSEWGAKLEDRYYNNRAFNEPATPGGDGQKEDKKQESAQSEEEAKASDTTEESVPKLTEEQAATKIQANYRGYRTRKESKIQKEEVAGKEEPTEPDKKEQEQAQ</sequence>
<dbReference type="GO" id="GO:0005516">
    <property type="term" value="F:calmodulin binding"/>
    <property type="evidence" value="ECO:0007669"/>
    <property type="project" value="TreeGrafter"/>
</dbReference>
<feature type="domain" description="RIIa" evidence="8">
    <location>
        <begin position="14"/>
        <end position="51"/>
    </location>
</feature>
<evidence type="ECO:0000313" key="11">
    <source>
        <dbReference type="RefSeq" id="XP_054854187.1"/>
    </source>
</evidence>
<feature type="region of interest" description="Disordered" evidence="7">
    <location>
        <begin position="71"/>
        <end position="160"/>
    </location>
</feature>
<accession>A0AA97KFD9</accession>
<dbReference type="PIRSF" id="PIRSF016533">
    <property type="entry name" value="Sp17"/>
    <property type="match status" value="1"/>
</dbReference>
<dbReference type="GO" id="GO:0016020">
    <property type="term" value="C:membrane"/>
    <property type="evidence" value="ECO:0007669"/>
    <property type="project" value="UniProtKB-SubCell"/>
</dbReference>
<dbReference type="SUPFAM" id="SSF47391">
    <property type="entry name" value="Dimerization-anchoring domain of cAMP-dependent PK regulatory subunit"/>
    <property type="match status" value="1"/>
</dbReference>
<evidence type="ECO:0000256" key="7">
    <source>
        <dbReference type="SAM" id="MobiDB-lite"/>
    </source>
</evidence>
<dbReference type="GO" id="GO:0007339">
    <property type="term" value="P:binding of sperm to zona pellucida"/>
    <property type="evidence" value="ECO:0007669"/>
    <property type="project" value="InterPro"/>
</dbReference>
<name>A0AA97KFD9_EUBMA</name>